<accession>A0AC61MYU1</accession>
<keyword evidence="1" id="KW-0547">Nucleotide-binding</keyword>
<protein>
    <submittedName>
        <fullName evidence="1">ABC transporter ATP-binding protein</fullName>
    </submittedName>
</protein>
<keyword evidence="2" id="KW-1185">Reference proteome</keyword>
<name>A0AC61MYU1_9FIRM</name>
<proteinExistence type="predicted"/>
<evidence type="ECO:0000313" key="2">
    <source>
        <dbReference type="Proteomes" id="UP000682782"/>
    </source>
</evidence>
<evidence type="ECO:0000313" key="1">
    <source>
        <dbReference type="EMBL" id="QUC68257.1"/>
    </source>
</evidence>
<gene>
    <name evidence="1" type="ORF">JYE49_06065</name>
</gene>
<sequence>MLKLTNLTKKYQDFTLNCSLEVRPGTITGFIGANGAGKSTTFKAIMGLISNDGGEMELFGNNRQAPTVEDKKRIGAVLAESCFSGELTVKDISRVLAAFYPSFDKKLFLEKARELSLPENKRIKEFSTGMKAKIRVLSAICHQAELLILDEPTAGLDVVARDQILDLLREYVAEDENRSILISSHISGDLEQLCDDFYMIDNGQIICHEETDRLLSDYAVLKVSDKDLETLDKSYILRRRKEGFGWSLLTDQKRYYAENCPGMVVERITMDEYIMMMLKGETL</sequence>
<dbReference type="EMBL" id="CP068393">
    <property type="protein sequence ID" value="QUC68257.1"/>
    <property type="molecule type" value="Genomic_DNA"/>
</dbReference>
<reference evidence="1" key="1">
    <citation type="submission" date="2021-01" db="EMBL/GenBank/DDBJ databases">
        <title>Complete genome sequence of Clostridiales bacterium R-7.</title>
        <authorList>
            <person name="Mahoney-Kurpe S.C."/>
            <person name="Palevich N."/>
            <person name="Koike S."/>
            <person name="Moon C.D."/>
            <person name="Attwood G.T."/>
        </authorList>
    </citation>
    <scope>NUCLEOTIDE SEQUENCE</scope>
    <source>
        <strain evidence="1">R-7</strain>
    </source>
</reference>
<dbReference type="Proteomes" id="UP000682782">
    <property type="component" value="Chromosome"/>
</dbReference>
<organism evidence="1 2">
    <name type="scientific">Aristaeella hokkaidonensis</name>
    <dbReference type="NCBI Taxonomy" id="3046382"/>
    <lineage>
        <taxon>Bacteria</taxon>
        <taxon>Bacillati</taxon>
        <taxon>Bacillota</taxon>
        <taxon>Clostridia</taxon>
        <taxon>Eubacteriales</taxon>
        <taxon>Aristaeellaceae</taxon>
        <taxon>Aristaeella</taxon>
    </lineage>
</organism>
<keyword evidence="1" id="KW-0067">ATP-binding</keyword>